<organism evidence="2 3">
    <name type="scientific">Candidatus Vogelbacteria bacterium CG10_big_fil_rev_8_21_14_0_10_51_16</name>
    <dbReference type="NCBI Taxonomy" id="1975045"/>
    <lineage>
        <taxon>Bacteria</taxon>
        <taxon>Candidatus Vogeliibacteriota</taxon>
    </lineage>
</organism>
<dbReference type="AlphaFoldDB" id="A0A2H0RE70"/>
<dbReference type="Pfam" id="PF02616">
    <property type="entry name" value="SMC_ScpA"/>
    <property type="match status" value="2"/>
</dbReference>
<name>A0A2H0RE70_9BACT</name>
<evidence type="ECO:0000313" key="3">
    <source>
        <dbReference type="Proteomes" id="UP000228767"/>
    </source>
</evidence>
<comment type="caution">
    <text evidence="2">The sequence shown here is derived from an EMBL/GenBank/DDBJ whole genome shotgun (WGS) entry which is preliminary data.</text>
</comment>
<proteinExistence type="predicted"/>
<sequence length="254" mass="28307">MEEEFNVTVGDFSGPLDLVLKLVQERKMLVNDLSLAAIADSFIEHLEAHSDLPLATTANFILVASTLLLIKSRSLIPEFSLTKEEEQDVVDLENRLAVYQIVRDAAITLDHLQKSARIYVGAPLPQMVRFSPPKKIGDHLTCGLGEIREIIVRLINELPNLRSIPEAAIEKIANLNDVMEDTLARLQSALSMRFNAHRRSKGVAPLDTVEKKRIIVSFLALLELARRGLVALSQKDHFNDIEVATAHSTLPNYT</sequence>
<dbReference type="PANTHER" id="PTHR33969">
    <property type="entry name" value="SEGREGATION AND CONDENSATION PROTEIN A"/>
    <property type="match status" value="1"/>
</dbReference>
<protein>
    <recommendedName>
        <fullName evidence="1">Segregation and condensation protein A</fullName>
    </recommendedName>
</protein>
<dbReference type="EMBL" id="PCYI01000019">
    <property type="protein sequence ID" value="PIR44818.1"/>
    <property type="molecule type" value="Genomic_DNA"/>
</dbReference>
<dbReference type="InterPro" id="IPR023093">
    <property type="entry name" value="ScpA-like_C"/>
</dbReference>
<dbReference type="PANTHER" id="PTHR33969:SF2">
    <property type="entry name" value="SEGREGATION AND CONDENSATION PROTEIN A"/>
    <property type="match status" value="1"/>
</dbReference>
<dbReference type="Gene3D" id="1.10.10.580">
    <property type="entry name" value="Structural maintenance of chromosome 1. Chain E"/>
    <property type="match status" value="1"/>
</dbReference>
<reference evidence="2 3" key="1">
    <citation type="submission" date="2017-09" db="EMBL/GenBank/DDBJ databases">
        <title>Depth-based differentiation of microbial function through sediment-hosted aquifers and enrichment of novel symbionts in the deep terrestrial subsurface.</title>
        <authorList>
            <person name="Probst A.J."/>
            <person name="Ladd B."/>
            <person name="Jarett J.K."/>
            <person name="Geller-Mcgrath D.E."/>
            <person name="Sieber C.M."/>
            <person name="Emerson J.B."/>
            <person name="Anantharaman K."/>
            <person name="Thomas B.C."/>
            <person name="Malmstrom R."/>
            <person name="Stieglmeier M."/>
            <person name="Klingl A."/>
            <person name="Woyke T."/>
            <person name="Ryan C.M."/>
            <person name="Banfield J.F."/>
        </authorList>
    </citation>
    <scope>NUCLEOTIDE SEQUENCE [LARGE SCALE GENOMIC DNA]</scope>
    <source>
        <strain evidence="2">CG10_big_fil_rev_8_21_14_0_10_51_16</strain>
    </source>
</reference>
<gene>
    <name evidence="2" type="ORF">COV10_02955</name>
</gene>
<dbReference type="Gene3D" id="6.10.250.2410">
    <property type="match status" value="1"/>
</dbReference>
<dbReference type="InterPro" id="IPR003768">
    <property type="entry name" value="ScpA"/>
</dbReference>
<accession>A0A2H0RE70</accession>
<evidence type="ECO:0000256" key="1">
    <source>
        <dbReference type="ARBA" id="ARBA00044777"/>
    </source>
</evidence>
<evidence type="ECO:0000313" key="2">
    <source>
        <dbReference type="EMBL" id="PIR44818.1"/>
    </source>
</evidence>
<dbReference type="Proteomes" id="UP000228767">
    <property type="component" value="Unassembled WGS sequence"/>
</dbReference>